<keyword evidence="2" id="KW-0067">ATP-binding</keyword>
<dbReference type="CDD" id="cd02034">
    <property type="entry name" value="CooC1"/>
    <property type="match status" value="1"/>
</dbReference>
<dbReference type="GO" id="GO:0009898">
    <property type="term" value="C:cytoplasmic side of plasma membrane"/>
    <property type="evidence" value="ECO:0007669"/>
    <property type="project" value="TreeGrafter"/>
</dbReference>
<dbReference type="Gene3D" id="3.40.50.300">
    <property type="entry name" value="P-loop containing nucleotide triphosphate hydrolases"/>
    <property type="match status" value="1"/>
</dbReference>
<dbReference type="GO" id="GO:0016887">
    <property type="term" value="F:ATP hydrolysis activity"/>
    <property type="evidence" value="ECO:0007669"/>
    <property type="project" value="TreeGrafter"/>
</dbReference>
<reference evidence="4 5" key="1">
    <citation type="journal article" date="2017" name="ISME J.">
        <title>Potential for microbial H2 and metal transformations associated with novel bacteria and archaea in deep terrestrial subsurface sediments.</title>
        <authorList>
            <person name="Hernsdorf A.W."/>
            <person name="Amano Y."/>
            <person name="Miyakawa K."/>
            <person name="Ise K."/>
            <person name="Suzuki Y."/>
            <person name="Anantharaman K."/>
            <person name="Probst A."/>
            <person name="Burstein D."/>
            <person name="Thomas B.C."/>
            <person name="Banfield J.F."/>
        </authorList>
    </citation>
    <scope>NUCLEOTIDE SEQUENCE [LARGE SCALE GENOMIC DNA]</scope>
    <source>
        <strain evidence="4">HGW-Actinobacteria-3</strain>
    </source>
</reference>
<dbReference type="Proteomes" id="UP000233654">
    <property type="component" value="Unassembled WGS sequence"/>
</dbReference>
<name>A0A2N3G6S4_9ACTN</name>
<sequence>MKLAISGKGGVGKSTIAGGLARGFAEGGRKMLAIDADPDANLAVSIGIDAETAFSLVPLSEMKDIIEERTGAKPGAFGQMFKMNPKVDDLPEEISLTHAGVRLLAMGTVREGGGGCVCPESILLKALMRHILLERDDVVIMDMEAGIEHLGRGTSENVDAIVIVAEPGLRSVQTAATTARLARQLGIRKLFVVFNKVVDDKELDHLKGGLGDIEMIGVIHYSEKVRRADLEGKSAFDVDPAFVKELSTIKAKLEKEIEGE</sequence>
<evidence type="ECO:0000313" key="5">
    <source>
        <dbReference type="Proteomes" id="UP000233654"/>
    </source>
</evidence>
<dbReference type="SUPFAM" id="SSF52540">
    <property type="entry name" value="P-loop containing nucleoside triphosphate hydrolases"/>
    <property type="match status" value="1"/>
</dbReference>
<dbReference type="InterPro" id="IPR014433">
    <property type="entry name" value="CooC"/>
</dbReference>
<evidence type="ECO:0000313" key="4">
    <source>
        <dbReference type="EMBL" id="PKQ28425.1"/>
    </source>
</evidence>
<dbReference type="PANTHER" id="PTHR43384">
    <property type="entry name" value="SEPTUM SITE-DETERMINING PROTEIN MIND HOMOLOG, CHLOROPLASTIC-RELATED"/>
    <property type="match status" value="1"/>
</dbReference>
<dbReference type="AlphaFoldDB" id="A0A2N3G6S4"/>
<dbReference type="PANTHER" id="PTHR43384:SF6">
    <property type="entry name" value="SEPTUM SITE-DETERMINING PROTEIN MIND HOMOLOG, CHLOROPLASTIC"/>
    <property type="match status" value="1"/>
</dbReference>
<proteinExistence type="predicted"/>
<dbReference type="FunFam" id="3.40.50.300:FF:001573">
    <property type="entry name" value="Carbon monoxide dehydrogenase accessory protein CooC"/>
    <property type="match status" value="1"/>
</dbReference>
<evidence type="ECO:0000259" key="3">
    <source>
        <dbReference type="Pfam" id="PF01656"/>
    </source>
</evidence>
<dbReference type="InterPro" id="IPR050625">
    <property type="entry name" value="ParA/MinD_ATPase"/>
</dbReference>
<accession>A0A2N3G6S4</accession>
<evidence type="ECO:0000256" key="1">
    <source>
        <dbReference type="ARBA" id="ARBA00022741"/>
    </source>
</evidence>
<dbReference type="GO" id="GO:0051782">
    <property type="term" value="P:negative regulation of cell division"/>
    <property type="evidence" value="ECO:0007669"/>
    <property type="project" value="TreeGrafter"/>
</dbReference>
<comment type="caution">
    <text evidence="4">The sequence shown here is derived from an EMBL/GenBank/DDBJ whole genome shotgun (WGS) entry which is preliminary data.</text>
</comment>
<evidence type="ECO:0000256" key="2">
    <source>
        <dbReference type="ARBA" id="ARBA00022840"/>
    </source>
</evidence>
<dbReference type="InterPro" id="IPR027417">
    <property type="entry name" value="P-loop_NTPase"/>
</dbReference>
<dbReference type="GO" id="GO:0005524">
    <property type="term" value="F:ATP binding"/>
    <property type="evidence" value="ECO:0007669"/>
    <property type="project" value="UniProtKB-KW"/>
</dbReference>
<keyword evidence="1" id="KW-0547">Nucleotide-binding</keyword>
<dbReference type="Pfam" id="PF01656">
    <property type="entry name" value="CbiA"/>
    <property type="match status" value="1"/>
</dbReference>
<feature type="domain" description="CobQ/CobB/MinD/ParA nucleotide binding" evidence="3">
    <location>
        <begin position="4"/>
        <end position="233"/>
    </location>
</feature>
<dbReference type="InterPro" id="IPR002586">
    <property type="entry name" value="CobQ/CobB/MinD/ParA_Nub-bd_dom"/>
</dbReference>
<protein>
    <submittedName>
        <fullName evidence="4">Carbon monoxide dehydrogenase</fullName>
    </submittedName>
</protein>
<organism evidence="4 5">
    <name type="scientific">Candidatus Anoxymicrobium japonicum</name>
    <dbReference type="NCBI Taxonomy" id="2013648"/>
    <lineage>
        <taxon>Bacteria</taxon>
        <taxon>Bacillati</taxon>
        <taxon>Actinomycetota</taxon>
        <taxon>Candidatus Geothermincolia</taxon>
        <taxon>Candidatus Geothermincolales</taxon>
        <taxon>Candidatus Anoxymicrobiaceae</taxon>
        <taxon>Candidatus Anoxymicrobium</taxon>
    </lineage>
</organism>
<dbReference type="GO" id="GO:0005829">
    <property type="term" value="C:cytosol"/>
    <property type="evidence" value="ECO:0007669"/>
    <property type="project" value="TreeGrafter"/>
</dbReference>
<gene>
    <name evidence="4" type="ORF">CVT63_02825</name>
</gene>
<dbReference type="EMBL" id="PHEX01000017">
    <property type="protein sequence ID" value="PKQ28425.1"/>
    <property type="molecule type" value="Genomic_DNA"/>
</dbReference>
<dbReference type="PIRSF" id="PIRSF005647">
    <property type="entry name" value="CooC"/>
    <property type="match status" value="1"/>
</dbReference>